<dbReference type="InterPro" id="IPR050182">
    <property type="entry name" value="Cytochrome_P450_fam2"/>
</dbReference>
<dbReference type="PRINTS" id="PR00463">
    <property type="entry name" value="EP450I"/>
</dbReference>
<dbReference type="InterPro" id="IPR002401">
    <property type="entry name" value="Cyt_P450_E_grp-I"/>
</dbReference>
<protein>
    <submittedName>
        <fullName evidence="4">8856_t:CDS:1</fullName>
    </submittedName>
</protein>
<keyword evidence="3" id="KW-0408">Iron</keyword>
<evidence type="ECO:0000256" key="2">
    <source>
        <dbReference type="ARBA" id="ARBA00022723"/>
    </source>
</evidence>
<sequence>RPETVQCDIDINKHLFVKKNKLPGPFPWVPLLGNALDLFKYRLNLPEYIKAVQLKYGDICEIYMGPKRIIILSRSDIVYPIYTPSVAHNSKFLYRDSPNPGLNEIDLEKRGVIVNRNLAEWKVNRRFLEKTIMSKKFLKEFMEKEHEICLNMFKLWNVLSVKRQEIDLAEWVTKFAGDATFITVTGQPAYSIFDYFESLGYEHNRDHIPVSEWRRSPKLISAVLSIFNIIPWFLVVPSIIRHAPGLNFFNQKLLKNVGNLNDIILEIVRERRAYIDSLPIDTQIPSDVLSLLLTANTKRDSPRTLIKSLDRSLDDQEVGGIMKDIFLGSFETVTYYLRQNFCK</sequence>
<evidence type="ECO:0000313" key="4">
    <source>
        <dbReference type="EMBL" id="CAG8531294.1"/>
    </source>
</evidence>
<organism evidence="4 5">
    <name type="scientific">Gigaspora margarita</name>
    <dbReference type="NCBI Taxonomy" id="4874"/>
    <lineage>
        <taxon>Eukaryota</taxon>
        <taxon>Fungi</taxon>
        <taxon>Fungi incertae sedis</taxon>
        <taxon>Mucoromycota</taxon>
        <taxon>Glomeromycotina</taxon>
        <taxon>Glomeromycetes</taxon>
        <taxon>Diversisporales</taxon>
        <taxon>Gigasporaceae</taxon>
        <taxon>Gigaspora</taxon>
    </lineage>
</organism>
<dbReference type="PANTHER" id="PTHR24300">
    <property type="entry name" value="CYTOCHROME P450 508A4-RELATED"/>
    <property type="match status" value="1"/>
</dbReference>
<dbReference type="Proteomes" id="UP000789901">
    <property type="component" value="Unassembled WGS sequence"/>
</dbReference>
<comment type="similarity">
    <text evidence="1">Belongs to the cytochrome P450 family.</text>
</comment>
<name>A0ABM8W5N4_GIGMA</name>
<dbReference type="Pfam" id="PF00067">
    <property type="entry name" value="p450"/>
    <property type="match status" value="1"/>
</dbReference>
<keyword evidence="5" id="KW-1185">Reference proteome</keyword>
<evidence type="ECO:0000313" key="5">
    <source>
        <dbReference type="Proteomes" id="UP000789901"/>
    </source>
</evidence>
<dbReference type="InterPro" id="IPR036396">
    <property type="entry name" value="Cyt_P450_sf"/>
</dbReference>
<feature type="non-terminal residue" evidence="4">
    <location>
        <position position="1"/>
    </location>
</feature>
<evidence type="ECO:0000256" key="1">
    <source>
        <dbReference type="ARBA" id="ARBA00010617"/>
    </source>
</evidence>
<reference evidence="4 5" key="1">
    <citation type="submission" date="2021-06" db="EMBL/GenBank/DDBJ databases">
        <authorList>
            <person name="Kallberg Y."/>
            <person name="Tangrot J."/>
            <person name="Rosling A."/>
        </authorList>
    </citation>
    <scope>NUCLEOTIDE SEQUENCE [LARGE SCALE GENOMIC DNA]</scope>
    <source>
        <strain evidence="4 5">120-4 pot B 10/14</strain>
    </source>
</reference>
<dbReference type="EMBL" id="CAJVQB010001331">
    <property type="protein sequence ID" value="CAG8531294.1"/>
    <property type="molecule type" value="Genomic_DNA"/>
</dbReference>
<accession>A0ABM8W5N4</accession>
<proteinExistence type="inferred from homology"/>
<gene>
    <name evidence="4" type="ORF">GMARGA_LOCUS3634</name>
</gene>
<dbReference type="InterPro" id="IPR001128">
    <property type="entry name" value="Cyt_P450"/>
</dbReference>
<dbReference type="SUPFAM" id="SSF48264">
    <property type="entry name" value="Cytochrome P450"/>
    <property type="match status" value="1"/>
</dbReference>
<comment type="caution">
    <text evidence="4">The sequence shown here is derived from an EMBL/GenBank/DDBJ whole genome shotgun (WGS) entry which is preliminary data.</text>
</comment>
<evidence type="ECO:0000256" key="3">
    <source>
        <dbReference type="ARBA" id="ARBA00023004"/>
    </source>
</evidence>
<dbReference type="Gene3D" id="1.10.630.10">
    <property type="entry name" value="Cytochrome P450"/>
    <property type="match status" value="1"/>
</dbReference>
<dbReference type="PANTHER" id="PTHR24300:SF375">
    <property type="entry name" value="CYTOCHROME P450 FAMILY"/>
    <property type="match status" value="1"/>
</dbReference>
<keyword evidence="2" id="KW-0479">Metal-binding</keyword>